<dbReference type="Proteomes" id="UP000030653">
    <property type="component" value="Unassembled WGS sequence"/>
</dbReference>
<evidence type="ECO:0000256" key="2">
    <source>
        <dbReference type="ARBA" id="ARBA00022737"/>
    </source>
</evidence>
<dbReference type="RefSeq" id="XP_040631653.1">
    <property type="nucleotide sequence ID" value="XM_040776150.1"/>
</dbReference>
<dbReference type="InterPro" id="IPR019775">
    <property type="entry name" value="WD40_repeat_CS"/>
</dbReference>
<dbReference type="SUPFAM" id="SSF50978">
    <property type="entry name" value="WD40 repeat-like"/>
    <property type="match status" value="1"/>
</dbReference>
<evidence type="ECO:0000256" key="3">
    <source>
        <dbReference type="PROSITE-ProRule" id="PRU00221"/>
    </source>
</evidence>
<dbReference type="GO" id="GO:0000398">
    <property type="term" value="P:mRNA splicing, via spliceosome"/>
    <property type="evidence" value="ECO:0007669"/>
    <property type="project" value="TreeGrafter"/>
</dbReference>
<gene>
    <name evidence="5" type="ORF">DACRYDRAFT_75657</name>
</gene>
<dbReference type="Gene3D" id="2.130.10.10">
    <property type="entry name" value="YVTN repeat-like/Quinoprotein amine dehydrogenase"/>
    <property type="match status" value="2"/>
</dbReference>
<feature type="repeat" description="WD" evidence="3">
    <location>
        <begin position="302"/>
        <end position="343"/>
    </location>
</feature>
<name>M5G7N8_DACPD</name>
<dbReference type="SMART" id="SM00500">
    <property type="entry name" value="SFM"/>
    <property type="match status" value="1"/>
</dbReference>
<dbReference type="Gene3D" id="4.10.280.110">
    <property type="entry name" value="Pre-mRNA processing factor 4 domain"/>
    <property type="match status" value="1"/>
</dbReference>
<evidence type="ECO:0000256" key="1">
    <source>
        <dbReference type="ARBA" id="ARBA00022574"/>
    </source>
</evidence>
<dbReference type="InterPro" id="IPR014906">
    <property type="entry name" value="PRP4-like"/>
</dbReference>
<dbReference type="GO" id="GO:0030621">
    <property type="term" value="F:U4 snRNA binding"/>
    <property type="evidence" value="ECO:0007669"/>
    <property type="project" value="TreeGrafter"/>
</dbReference>
<dbReference type="FunFam" id="2.130.10.10:FF:001211">
    <property type="entry name" value="CBN-PRP-4 protein"/>
    <property type="match status" value="1"/>
</dbReference>
<dbReference type="SMART" id="SM00320">
    <property type="entry name" value="WD40"/>
    <property type="match status" value="7"/>
</dbReference>
<dbReference type="STRING" id="1858805.M5G7N8"/>
<dbReference type="GO" id="GO:0046540">
    <property type="term" value="C:U4/U6 x U5 tri-snRNP complex"/>
    <property type="evidence" value="ECO:0007669"/>
    <property type="project" value="TreeGrafter"/>
</dbReference>
<dbReference type="PROSITE" id="PS50294">
    <property type="entry name" value="WD_REPEATS_REGION"/>
    <property type="match status" value="4"/>
</dbReference>
<feature type="repeat" description="WD" evidence="3">
    <location>
        <begin position="417"/>
        <end position="444"/>
    </location>
</feature>
<dbReference type="InterPro" id="IPR001680">
    <property type="entry name" value="WD40_rpt"/>
</dbReference>
<dbReference type="Pfam" id="PF00400">
    <property type="entry name" value="WD40"/>
    <property type="match status" value="7"/>
</dbReference>
<evidence type="ECO:0000313" key="6">
    <source>
        <dbReference type="Proteomes" id="UP000030653"/>
    </source>
</evidence>
<dbReference type="Pfam" id="PF08799">
    <property type="entry name" value="PRP4"/>
    <property type="match status" value="1"/>
</dbReference>
<proteinExistence type="predicted"/>
<accession>M5G7N8</accession>
<dbReference type="SUPFAM" id="SSF158230">
    <property type="entry name" value="PRP4-like"/>
    <property type="match status" value="1"/>
</dbReference>
<reference evidence="5 6" key="1">
    <citation type="journal article" date="2012" name="Science">
        <title>The Paleozoic origin of enzymatic lignin decomposition reconstructed from 31 fungal genomes.</title>
        <authorList>
            <person name="Floudas D."/>
            <person name="Binder M."/>
            <person name="Riley R."/>
            <person name="Barry K."/>
            <person name="Blanchette R.A."/>
            <person name="Henrissat B."/>
            <person name="Martinez A.T."/>
            <person name="Otillar R."/>
            <person name="Spatafora J.W."/>
            <person name="Yadav J.S."/>
            <person name="Aerts A."/>
            <person name="Benoit I."/>
            <person name="Boyd A."/>
            <person name="Carlson A."/>
            <person name="Copeland A."/>
            <person name="Coutinho P.M."/>
            <person name="de Vries R.P."/>
            <person name="Ferreira P."/>
            <person name="Findley K."/>
            <person name="Foster B."/>
            <person name="Gaskell J."/>
            <person name="Glotzer D."/>
            <person name="Gorecki P."/>
            <person name="Heitman J."/>
            <person name="Hesse C."/>
            <person name="Hori C."/>
            <person name="Igarashi K."/>
            <person name="Jurgens J.A."/>
            <person name="Kallen N."/>
            <person name="Kersten P."/>
            <person name="Kohler A."/>
            <person name="Kuees U."/>
            <person name="Kumar T.K.A."/>
            <person name="Kuo A."/>
            <person name="LaButti K."/>
            <person name="Larrondo L.F."/>
            <person name="Lindquist E."/>
            <person name="Ling A."/>
            <person name="Lombard V."/>
            <person name="Lucas S."/>
            <person name="Lundell T."/>
            <person name="Martin R."/>
            <person name="McLaughlin D.J."/>
            <person name="Morgenstern I."/>
            <person name="Morin E."/>
            <person name="Murat C."/>
            <person name="Nagy L.G."/>
            <person name="Nolan M."/>
            <person name="Ohm R.A."/>
            <person name="Patyshakuliyeva A."/>
            <person name="Rokas A."/>
            <person name="Ruiz-Duenas F.J."/>
            <person name="Sabat G."/>
            <person name="Salamov A."/>
            <person name="Samejima M."/>
            <person name="Schmutz J."/>
            <person name="Slot J.C."/>
            <person name="St John F."/>
            <person name="Stenlid J."/>
            <person name="Sun H."/>
            <person name="Sun S."/>
            <person name="Syed K."/>
            <person name="Tsang A."/>
            <person name="Wiebenga A."/>
            <person name="Young D."/>
            <person name="Pisabarro A."/>
            <person name="Eastwood D.C."/>
            <person name="Martin F."/>
            <person name="Cullen D."/>
            <person name="Grigoriev I.V."/>
            <person name="Hibbett D.S."/>
        </authorList>
    </citation>
    <scope>NUCLEOTIDE SEQUENCE [LARGE SCALE GENOMIC DNA]</scope>
    <source>
        <strain evidence="5 6">DJM-731 SS1</strain>
    </source>
</reference>
<feature type="repeat" description="WD" evidence="3">
    <location>
        <begin position="168"/>
        <end position="209"/>
    </location>
</feature>
<dbReference type="OrthoDB" id="540662at2759"/>
<keyword evidence="1 3" id="KW-0853">WD repeat</keyword>
<feature type="repeat" description="WD" evidence="3">
    <location>
        <begin position="344"/>
        <end position="385"/>
    </location>
</feature>
<dbReference type="InterPro" id="IPR020472">
    <property type="entry name" value="WD40_PAC1"/>
</dbReference>
<dbReference type="InterPro" id="IPR036322">
    <property type="entry name" value="WD40_repeat_dom_sf"/>
</dbReference>
<sequence length="485" mass="53707">MADTMDLDELVNDPSYVLGASERAKAENKAILDELERKKRARTLAVPTDDGRVRARLRELGEPITLFGERAADRRDRLKYILSQLGVERGIPVEDEESSEEEQEEEFYTPGPLELLDARRKLAQFSLPRAMDRVNYQRAESSLPLSRIVDKRKKVFAEVKTFNILGTQVADDRPISQVRFSPDSKLLATGSWSGSVKVWGIPNCDSKLTFRAHSDKVGGVAWHPRATIGQEAAAVNLVSGGGEGDLHLWSLANEQSLATLKGHQDRVCRVAFHPCGDYVGSASYDGTWRLWDVSTAKEILVQEGHSKEVYTLEFQDDGSLAASGGLDAIARVWDLRTGRTAMVLDGHVQGIYGIDFSPNGYQLATASGDDTIRIWDVRALRALHTIPAHKSTVADVRFFKAPVRFEPLAEGLTEPLPSGLYLASAGYDGFVKIWTADDWQLLRSLPTDAGKVMSCDFTKDGKFLASGSWNRSFQLFATEKALDEM</sequence>
<dbReference type="GeneID" id="63691212"/>
<dbReference type="PRINTS" id="PR00320">
    <property type="entry name" value="GPROTEINBRPT"/>
</dbReference>
<dbReference type="HOGENOM" id="CLU_000288_57_20_1"/>
<dbReference type="InterPro" id="IPR015943">
    <property type="entry name" value="WD40/YVTN_repeat-like_dom_sf"/>
</dbReference>
<dbReference type="OMA" id="LNEPICY"/>
<feature type="repeat" description="WD" evidence="3">
    <location>
        <begin position="210"/>
        <end position="259"/>
    </location>
</feature>
<dbReference type="PANTHER" id="PTHR19846:SF0">
    <property type="entry name" value="PRE-MRNA PROCESSING FACTOR 4"/>
    <property type="match status" value="1"/>
</dbReference>
<dbReference type="AlphaFoldDB" id="M5G7N8"/>
<keyword evidence="6" id="KW-1185">Reference proteome</keyword>
<dbReference type="CDD" id="cd00200">
    <property type="entry name" value="WD40"/>
    <property type="match status" value="1"/>
</dbReference>
<dbReference type="PANTHER" id="PTHR19846">
    <property type="entry name" value="WD40 REPEAT PROTEIN"/>
    <property type="match status" value="1"/>
</dbReference>
<feature type="domain" description="Pre-mRNA processing factor 4 (PRP4)-like" evidence="4">
    <location>
        <begin position="48"/>
        <end position="97"/>
    </location>
</feature>
<dbReference type="PROSITE" id="PS00678">
    <property type="entry name" value="WD_REPEATS_1"/>
    <property type="match status" value="3"/>
</dbReference>
<dbReference type="InterPro" id="IPR036285">
    <property type="entry name" value="PRP4-like_sf"/>
</dbReference>
<protein>
    <submittedName>
        <fullName evidence="5">WD40 repeat-like protein</fullName>
    </submittedName>
</protein>
<dbReference type="EMBL" id="JH795857">
    <property type="protein sequence ID" value="EJU04759.1"/>
    <property type="molecule type" value="Genomic_DNA"/>
</dbReference>
<keyword evidence="2" id="KW-0677">Repeat</keyword>
<dbReference type="GO" id="GO:0017070">
    <property type="term" value="F:U6 snRNA binding"/>
    <property type="evidence" value="ECO:0007669"/>
    <property type="project" value="TreeGrafter"/>
</dbReference>
<feature type="repeat" description="WD" evidence="3">
    <location>
        <begin position="260"/>
        <end position="301"/>
    </location>
</feature>
<dbReference type="PROSITE" id="PS50082">
    <property type="entry name" value="WD_REPEATS_2"/>
    <property type="match status" value="6"/>
</dbReference>
<evidence type="ECO:0000313" key="5">
    <source>
        <dbReference type="EMBL" id="EJU04759.1"/>
    </source>
</evidence>
<organism evidence="5 6">
    <name type="scientific">Dacryopinax primogenitus (strain DJM 731)</name>
    <name type="common">Brown rot fungus</name>
    <dbReference type="NCBI Taxonomy" id="1858805"/>
    <lineage>
        <taxon>Eukaryota</taxon>
        <taxon>Fungi</taxon>
        <taxon>Dikarya</taxon>
        <taxon>Basidiomycota</taxon>
        <taxon>Agaricomycotina</taxon>
        <taxon>Dacrymycetes</taxon>
        <taxon>Dacrymycetales</taxon>
        <taxon>Dacrymycetaceae</taxon>
        <taxon>Dacryopinax</taxon>
    </lineage>
</organism>
<evidence type="ECO:0000259" key="4">
    <source>
        <dbReference type="SMART" id="SM00500"/>
    </source>
</evidence>